<gene>
    <name evidence="3" type="ORF">B0T11DRAFT_231614</name>
</gene>
<dbReference type="GO" id="GO:0001080">
    <property type="term" value="P:nitrogen catabolite activation of transcription from RNA polymerase II promoter"/>
    <property type="evidence" value="ECO:0007669"/>
    <property type="project" value="TreeGrafter"/>
</dbReference>
<dbReference type="GO" id="GO:0006351">
    <property type="term" value="P:DNA-templated transcription"/>
    <property type="evidence" value="ECO:0007669"/>
    <property type="project" value="InterPro"/>
</dbReference>
<keyword evidence="4" id="KW-1185">Reference proteome</keyword>
<dbReference type="AlphaFoldDB" id="A0A8K0X0L6"/>
<dbReference type="Proteomes" id="UP000813385">
    <property type="component" value="Unassembled WGS sequence"/>
</dbReference>
<feature type="domain" description="Xylanolytic transcriptional activator regulatory" evidence="2">
    <location>
        <begin position="196"/>
        <end position="269"/>
    </location>
</feature>
<reference evidence="3" key="1">
    <citation type="journal article" date="2021" name="Nat. Commun.">
        <title>Genetic determinants of endophytism in the Arabidopsis root mycobiome.</title>
        <authorList>
            <person name="Mesny F."/>
            <person name="Miyauchi S."/>
            <person name="Thiergart T."/>
            <person name="Pickel B."/>
            <person name="Atanasova L."/>
            <person name="Karlsson M."/>
            <person name="Huettel B."/>
            <person name="Barry K.W."/>
            <person name="Haridas S."/>
            <person name="Chen C."/>
            <person name="Bauer D."/>
            <person name="Andreopoulos W."/>
            <person name="Pangilinan J."/>
            <person name="LaButti K."/>
            <person name="Riley R."/>
            <person name="Lipzen A."/>
            <person name="Clum A."/>
            <person name="Drula E."/>
            <person name="Henrissat B."/>
            <person name="Kohler A."/>
            <person name="Grigoriev I.V."/>
            <person name="Martin F.M."/>
            <person name="Hacquard S."/>
        </authorList>
    </citation>
    <scope>NUCLEOTIDE SEQUENCE</scope>
    <source>
        <strain evidence="3">MPI-CAGE-AT-0016</strain>
    </source>
</reference>
<dbReference type="PANTHER" id="PTHR31668:SF10">
    <property type="entry name" value="ZN(II)2CYS6 TRANSCRIPTION FACTOR (EUROFUNG)"/>
    <property type="match status" value="1"/>
</dbReference>
<dbReference type="EMBL" id="JAGPXD010000006">
    <property type="protein sequence ID" value="KAH7349731.1"/>
    <property type="molecule type" value="Genomic_DNA"/>
</dbReference>
<dbReference type="SMART" id="SM00906">
    <property type="entry name" value="Fungal_trans"/>
    <property type="match status" value="1"/>
</dbReference>
<organism evidence="3 4">
    <name type="scientific">Plectosphaerella cucumerina</name>
    <dbReference type="NCBI Taxonomy" id="40658"/>
    <lineage>
        <taxon>Eukaryota</taxon>
        <taxon>Fungi</taxon>
        <taxon>Dikarya</taxon>
        <taxon>Ascomycota</taxon>
        <taxon>Pezizomycotina</taxon>
        <taxon>Sordariomycetes</taxon>
        <taxon>Hypocreomycetidae</taxon>
        <taxon>Glomerellales</taxon>
        <taxon>Plectosphaerellaceae</taxon>
        <taxon>Plectosphaerella</taxon>
    </lineage>
</organism>
<proteinExistence type="predicted"/>
<evidence type="ECO:0000256" key="1">
    <source>
        <dbReference type="ARBA" id="ARBA00023242"/>
    </source>
</evidence>
<dbReference type="InterPro" id="IPR050797">
    <property type="entry name" value="Carb_Metab_Trans_Reg"/>
</dbReference>
<protein>
    <submittedName>
        <fullName evidence="3">Fungal-specific transcription factor domain-containing protein</fullName>
    </submittedName>
</protein>
<dbReference type="GO" id="GO:0005634">
    <property type="term" value="C:nucleus"/>
    <property type="evidence" value="ECO:0007669"/>
    <property type="project" value="TreeGrafter"/>
</dbReference>
<dbReference type="Pfam" id="PF04082">
    <property type="entry name" value="Fungal_trans"/>
    <property type="match status" value="1"/>
</dbReference>
<name>A0A8K0X0L6_9PEZI</name>
<dbReference type="PANTHER" id="PTHR31668">
    <property type="entry name" value="GLUCOSE TRANSPORT TRANSCRIPTION REGULATOR RGT1-RELATED-RELATED"/>
    <property type="match status" value="1"/>
</dbReference>
<accession>A0A8K0X0L6</accession>
<dbReference type="GO" id="GO:0008270">
    <property type="term" value="F:zinc ion binding"/>
    <property type="evidence" value="ECO:0007669"/>
    <property type="project" value="InterPro"/>
</dbReference>
<dbReference type="InterPro" id="IPR007219">
    <property type="entry name" value="XnlR_reg_dom"/>
</dbReference>
<keyword evidence="1" id="KW-0539">Nucleus</keyword>
<dbReference type="OrthoDB" id="3034343at2759"/>
<dbReference type="GO" id="GO:0003677">
    <property type="term" value="F:DNA binding"/>
    <property type="evidence" value="ECO:0007669"/>
    <property type="project" value="InterPro"/>
</dbReference>
<evidence type="ECO:0000313" key="3">
    <source>
        <dbReference type="EMBL" id="KAH7349731.1"/>
    </source>
</evidence>
<dbReference type="CDD" id="cd12148">
    <property type="entry name" value="fungal_TF_MHR"/>
    <property type="match status" value="1"/>
</dbReference>
<sequence length="518" mass="57779">MPISLHQADDDDSPHILGPAVTSDSHVLADYLSNVRDGTRAMPMIRPMLGGDSEPVMFTRVQKRPLGMAVDPTPPSLQLQMIQKLVEPWADELVRTFMSTVTLCFPLVDEESFMNQFSDARDRISPALLAAIYAHTLTYWPYDPDLCKERCPDGRFAWNLANQVLFSELRHSPGIATLPALLLNVGGRPTTSMIGNGLLLGSAVSLSHSLGLNRNPLSWNIPQAEKYLRMKLWWCLLVQDRWCSVAHGTPPRLRNNQYDVPQPKVEYLVPEKHSEEHVAAASVFCALVGLSELLQGFLEHVYSLDPVGPTGDLELALDQWVDGLRNDVRKVIARGSMLDLPGAANLRLAYLSTRLLLRRIELNQTKEAQDPDPTALSARYMQVRRTAEDIVSLVQELDLPRLGGFWMPMAAFTFSHTATFLIRCALETTDGPGGLSQNPSLQLANDLVTALRAHQEQHGWDLADICVAQHSDIITRLLAEETSGDDLADAFMTLQDPFAMDFPFMDDMFYSNAELFNF</sequence>
<evidence type="ECO:0000259" key="2">
    <source>
        <dbReference type="SMART" id="SM00906"/>
    </source>
</evidence>
<evidence type="ECO:0000313" key="4">
    <source>
        <dbReference type="Proteomes" id="UP000813385"/>
    </source>
</evidence>
<comment type="caution">
    <text evidence="3">The sequence shown here is derived from an EMBL/GenBank/DDBJ whole genome shotgun (WGS) entry which is preliminary data.</text>
</comment>